<dbReference type="Proteomes" id="UP000646946">
    <property type="component" value="Unassembled WGS sequence"/>
</dbReference>
<evidence type="ECO:0000256" key="7">
    <source>
        <dbReference type="SAM" id="Coils"/>
    </source>
</evidence>
<dbReference type="CDD" id="cd23160">
    <property type="entry name" value="Prefoldin_alpha_GimC"/>
    <property type="match status" value="1"/>
</dbReference>
<dbReference type="InterPro" id="IPR004127">
    <property type="entry name" value="Prefoldin_subunit_alpha"/>
</dbReference>
<comment type="subcellular location">
    <subcellularLocation>
        <location evidence="5">Cytoplasm</location>
    </subcellularLocation>
</comment>
<evidence type="ECO:0000313" key="8">
    <source>
        <dbReference type="EMBL" id="HIK00300.1"/>
    </source>
</evidence>
<sequence>MAKEHKKSEKPHSEEEKFQRKYMEYNLYRNQMQGFSEELSTIAETARAMNTARETLENFDKLKENPDVLIPIGAQTFAHAKITDLKNVLVNVGANTILKKDVPKALETISNQLKELEEARTKIETNMKELAEKMEEMEPELEEYAAKLRGKEK</sequence>
<comment type="similarity">
    <text evidence="1">Belongs to the prefoldin subunit alpha family.</text>
</comment>
<comment type="subunit">
    <text evidence="2 5">Heterohexamer of two alpha and four beta subunits.</text>
</comment>
<comment type="caution">
    <text evidence="8">The sequence shown here is derived from an EMBL/GenBank/DDBJ whole genome shotgun (WGS) entry which is preliminary data.</text>
</comment>
<accession>A0A832V4X0</accession>
<dbReference type="EMBL" id="DVAB01000020">
    <property type="protein sequence ID" value="HIK00300.1"/>
    <property type="molecule type" value="Genomic_DNA"/>
</dbReference>
<protein>
    <recommendedName>
        <fullName evidence="5 6">Prefoldin subunit alpha</fullName>
    </recommendedName>
    <alternativeName>
        <fullName evidence="5">GimC subunit alpha</fullName>
    </alternativeName>
</protein>
<dbReference type="GO" id="GO:0006457">
    <property type="term" value="P:protein folding"/>
    <property type="evidence" value="ECO:0007669"/>
    <property type="project" value="UniProtKB-UniRule"/>
</dbReference>
<dbReference type="Gene3D" id="1.10.287.370">
    <property type="match status" value="1"/>
</dbReference>
<dbReference type="NCBIfam" id="TIGR00293">
    <property type="entry name" value="prefoldin subunit alpha"/>
    <property type="match status" value="1"/>
</dbReference>
<keyword evidence="3 5" id="KW-0143">Chaperone</keyword>
<evidence type="ECO:0000256" key="6">
    <source>
        <dbReference type="NCBIfam" id="TIGR00293"/>
    </source>
</evidence>
<evidence type="ECO:0000256" key="5">
    <source>
        <dbReference type="HAMAP-Rule" id="MF_00308"/>
    </source>
</evidence>
<evidence type="ECO:0000256" key="2">
    <source>
        <dbReference type="ARBA" id="ARBA00011716"/>
    </source>
</evidence>
<comment type="similarity">
    <text evidence="5">Belongs to the prefoldin alpha subunit family.</text>
</comment>
<evidence type="ECO:0000256" key="3">
    <source>
        <dbReference type="ARBA" id="ARBA00023186"/>
    </source>
</evidence>
<keyword evidence="5" id="KW-0963">Cytoplasm</keyword>
<dbReference type="SUPFAM" id="SSF46579">
    <property type="entry name" value="Prefoldin"/>
    <property type="match status" value="1"/>
</dbReference>
<dbReference type="GO" id="GO:0051082">
    <property type="term" value="F:unfolded protein binding"/>
    <property type="evidence" value="ECO:0007669"/>
    <property type="project" value="UniProtKB-UniRule"/>
</dbReference>
<dbReference type="Pfam" id="PF02996">
    <property type="entry name" value="Prefoldin"/>
    <property type="match status" value="1"/>
</dbReference>
<name>A0A832V4X0_9ARCH</name>
<feature type="coiled-coil region" evidence="7">
    <location>
        <begin position="106"/>
        <end position="147"/>
    </location>
</feature>
<evidence type="ECO:0000313" key="9">
    <source>
        <dbReference type="Proteomes" id="UP000646946"/>
    </source>
</evidence>
<comment type="function">
    <text evidence="4 5">Molecular chaperone capable of stabilizing a range of proteins. Seems to fulfill an ATP-independent, HSP70-like function in archaeal de novo protein folding.</text>
</comment>
<keyword evidence="7" id="KW-0175">Coiled coil</keyword>
<organism evidence="8 9">
    <name type="scientific">Candidatus Naiadarchaeum limnaeum</name>
    <dbReference type="NCBI Taxonomy" id="2756139"/>
    <lineage>
        <taxon>Archaea</taxon>
        <taxon>Candidatus Undinarchaeota</taxon>
        <taxon>Candidatus Undinarchaeia</taxon>
        <taxon>Candidatus Naiadarchaeales</taxon>
        <taxon>Candidatus Naiadarchaeaceae</taxon>
        <taxon>Candidatus Naiadarchaeum</taxon>
    </lineage>
</organism>
<gene>
    <name evidence="5 8" type="primary">pfdA</name>
    <name evidence="8" type="ORF">H1016_02040</name>
</gene>
<dbReference type="HAMAP" id="MF_00308">
    <property type="entry name" value="PfdA"/>
    <property type="match status" value="1"/>
</dbReference>
<dbReference type="InterPro" id="IPR009053">
    <property type="entry name" value="Prefoldin"/>
</dbReference>
<dbReference type="InterPro" id="IPR011599">
    <property type="entry name" value="PFD_alpha_archaea"/>
</dbReference>
<dbReference type="GO" id="GO:0016272">
    <property type="term" value="C:prefoldin complex"/>
    <property type="evidence" value="ECO:0007669"/>
    <property type="project" value="UniProtKB-UniRule"/>
</dbReference>
<evidence type="ECO:0000256" key="4">
    <source>
        <dbReference type="ARBA" id="ARBA00025077"/>
    </source>
</evidence>
<dbReference type="AlphaFoldDB" id="A0A832V4X0"/>
<reference evidence="8 9" key="1">
    <citation type="journal article" name="Nat. Commun.">
        <title>Undinarchaeota illuminate DPANN phylogeny and the impact of gene transfer on archaeal evolution.</title>
        <authorList>
            <person name="Dombrowski N."/>
            <person name="Williams T.A."/>
            <person name="Sun J."/>
            <person name="Woodcroft B.J."/>
            <person name="Lee J.H."/>
            <person name="Minh B.Q."/>
            <person name="Rinke C."/>
            <person name="Spang A."/>
        </authorList>
    </citation>
    <scope>NUCLEOTIDE SEQUENCE [LARGE SCALE GENOMIC DNA]</scope>
    <source>
        <strain evidence="8">MAG_bin1129</strain>
    </source>
</reference>
<evidence type="ECO:0000256" key="1">
    <source>
        <dbReference type="ARBA" id="ARBA00010048"/>
    </source>
</evidence>
<keyword evidence="9" id="KW-1185">Reference proteome</keyword>
<dbReference type="GO" id="GO:0005737">
    <property type="term" value="C:cytoplasm"/>
    <property type="evidence" value="ECO:0007669"/>
    <property type="project" value="UniProtKB-SubCell"/>
</dbReference>
<proteinExistence type="inferred from homology"/>